<dbReference type="RefSeq" id="XP_016452158.1">
    <property type="nucleotide sequence ID" value="XM_016596672.1"/>
</dbReference>
<organism evidence="2">
    <name type="scientific">Nicotiana tabacum</name>
    <name type="common">Common tobacco</name>
    <dbReference type="NCBI Taxonomy" id="4097"/>
    <lineage>
        <taxon>Eukaryota</taxon>
        <taxon>Viridiplantae</taxon>
        <taxon>Streptophyta</taxon>
        <taxon>Embryophyta</taxon>
        <taxon>Tracheophyta</taxon>
        <taxon>Spermatophyta</taxon>
        <taxon>Magnoliopsida</taxon>
        <taxon>eudicotyledons</taxon>
        <taxon>Gunneridae</taxon>
        <taxon>Pentapetalae</taxon>
        <taxon>asterids</taxon>
        <taxon>lamiids</taxon>
        <taxon>Solanales</taxon>
        <taxon>Solanaceae</taxon>
        <taxon>Nicotianoideae</taxon>
        <taxon>Nicotianeae</taxon>
        <taxon>Nicotiana</taxon>
    </lineage>
</organism>
<accession>A0A1S3YJD5</accession>
<reference evidence="2" key="1">
    <citation type="submission" date="2025-08" db="UniProtKB">
        <authorList>
            <consortium name="RefSeq"/>
        </authorList>
    </citation>
    <scope>IDENTIFICATION</scope>
</reference>
<dbReference type="KEGG" id="nta:107776757"/>
<evidence type="ECO:0000256" key="1">
    <source>
        <dbReference type="SAM" id="Coils"/>
    </source>
</evidence>
<dbReference type="AlphaFoldDB" id="A0A1S3YJD5"/>
<evidence type="ECO:0000313" key="2">
    <source>
        <dbReference type="RefSeq" id="XP_016452158.1"/>
    </source>
</evidence>
<feature type="coiled-coil region" evidence="1">
    <location>
        <begin position="140"/>
        <end position="167"/>
    </location>
</feature>
<sequence>MAEAGAEAEGIVALLFRKEDLHRVDCFDQNISQADNEALCVIPNEDEIRRAIFCLNSSSALGPDGFGALRLSGGCGMQAYIVSSLEIDDQGFYHLKLEDESKKLTAFTVPQGFYEWNITYQDKGTQTDENQEPKDTFAILTTLSLQMESMGKRLQQLESQQHDYKNAELSRSEDSKLPEVEGDVGKLHKTHDKVCLTTAAGTSKQVNKKLHTNVNLNSVFDKPFTSKKPKEAIVITPQITTYANSLHHNKRVYNHITQTYIENIYKIQTFLNLNPRSTTTSDPTQDYVTQKLQGYNRLIAQPKTKANLVKTCYNYGLLSTVYTHDGEEIIGIPELYKAFVTFKRITKCNLFFIKFYTTPAEILYDEIKPIIQVIKIGLTRDMIIPEEIERQPEIQKMEIPSFYANKRIIGIATIIQELANNYLQGNAIWSYYSRDQLMIYANSKELRQGDMDEVQKWILSLLKPEIQPTTRALKKEFISNELLTRYCKLVGHKYPDHICSKCSGDDNYVPEVQLE</sequence>
<name>A0A1S3YJD5_TOBAC</name>
<gene>
    <name evidence="2" type="primary">LOC107776757</name>
</gene>
<protein>
    <submittedName>
        <fullName evidence="2">Uncharacterized protein</fullName>
    </submittedName>
</protein>
<keyword evidence="1" id="KW-0175">Coiled coil</keyword>
<proteinExistence type="predicted"/>
<dbReference type="PaxDb" id="4097-A0A1S3YJD5"/>
<dbReference type="OrthoDB" id="1295633at2759"/>